<dbReference type="EMBL" id="JAAOIC020000039">
    <property type="protein sequence ID" value="KAG8038947.1"/>
    <property type="molecule type" value="Genomic_DNA"/>
</dbReference>
<feature type="region of interest" description="Disordered" evidence="3">
    <location>
        <begin position="1"/>
        <end position="84"/>
    </location>
</feature>
<dbReference type="PANTHER" id="PTHR14167:SF116">
    <property type="entry name" value="CAP, ISOFORM AC"/>
    <property type="match status" value="1"/>
</dbReference>
<evidence type="ECO:0000313" key="5">
    <source>
        <dbReference type="EMBL" id="KAG8038947.1"/>
    </source>
</evidence>
<reference evidence="5" key="1">
    <citation type="submission" date="2020-03" db="EMBL/GenBank/DDBJ databases">
        <authorList>
            <person name="Chebbi M.A."/>
            <person name="Drezen J.M."/>
        </authorList>
    </citation>
    <scope>NUCLEOTIDE SEQUENCE</scope>
    <source>
        <tissue evidence="5">Whole body</tissue>
    </source>
</reference>
<accession>A0A8J5R2H2</accession>
<protein>
    <recommendedName>
        <fullName evidence="4">SH3 domain-containing protein</fullName>
    </recommendedName>
</protein>
<dbReference type="Pfam" id="PF00018">
    <property type="entry name" value="SH3_1"/>
    <property type="match status" value="2"/>
</dbReference>
<evidence type="ECO:0000256" key="2">
    <source>
        <dbReference type="PROSITE-ProRule" id="PRU00192"/>
    </source>
</evidence>
<evidence type="ECO:0000256" key="1">
    <source>
        <dbReference type="ARBA" id="ARBA00022443"/>
    </source>
</evidence>
<evidence type="ECO:0000259" key="4">
    <source>
        <dbReference type="PROSITE" id="PS50002"/>
    </source>
</evidence>
<feature type="domain" description="SH3" evidence="4">
    <location>
        <begin position="416"/>
        <end position="475"/>
    </location>
</feature>
<dbReference type="SMART" id="SM00326">
    <property type="entry name" value="SH3"/>
    <property type="match status" value="2"/>
</dbReference>
<comment type="caution">
    <text evidence="5">The sequence shown here is derived from an EMBL/GenBank/DDBJ whole genome shotgun (WGS) entry which is preliminary data.</text>
</comment>
<dbReference type="PROSITE" id="PS50002">
    <property type="entry name" value="SH3"/>
    <property type="match status" value="2"/>
</dbReference>
<keyword evidence="1 2" id="KW-0728">SH3 domain</keyword>
<sequence>MIRGMRSRHNEMPIPTRIAPKPPGNPIDQRNNTWSNNDPFGPLTIPQPIPQKKKPPPRPPPPRIKKDSIQNNLNKQRKPTRPTELITNLFGIRSAKQPQIKSIYSHNRPTCTNGQSNNLSEGTVSLIDLSPPGSPTFTIRSSSDGVSIDSFGSDGNSNPSVLTSSSGNTSQNESAFEDDFDFFGSLSKHTIQNDPWKQKTPLDSLSQKKSINTSLTNGIKHVGEPSFISYNNEQLFTPMPATNSVSTMPTIIRARPPKPPAPKLLNTTSLAPTVLNFNVPSSAQKVINSSCTFNENLTWPTAINATLSEGNSSPPMPSIPPPAPPPEYLAQIECPTLSNRYNNRIFYYLDTKKSRPQGITLYDFEATQPGDLSLKEGDIVFLTKKINDEWLEGQIGNHIGMFPANFINITVPLNECSSDIVNALYTFNGETWEDLNFEEGAKIKVLSKISDDWLYGEYQGKKGQFPTNYVDRVPSNLPKYL</sequence>
<dbReference type="CDD" id="cd00174">
    <property type="entry name" value="SH3"/>
    <property type="match status" value="1"/>
</dbReference>
<name>A0A8J5R2H2_9HYME</name>
<feature type="compositionally biased region" description="Polar residues" evidence="3">
    <location>
        <begin position="28"/>
        <end position="38"/>
    </location>
</feature>
<dbReference type="OrthoDB" id="27823at2759"/>
<feature type="region of interest" description="Disordered" evidence="3">
    <location>
        <begin position="148"/>
        <end position="174"/>
    </location>
</feature>
<dbReference type="AlphaFoldDB" id="A0A8J5R2H2"/>
<dbReference type="InterPro" id="IPR050384">
    <property type="entry name" value="Endophilin_SH3RF"/>
</dbReference>
<feature type="compositionally biased region" description="Polar residues" evidence="3">
    <location>
        <begin position="153"/>
        <end position="174"/>
    </location>
</feature>
<proteinExistence type="predicted"/>
<dbReference type="InterPro" id="IPR001452">
    <property type="entry name" value="SH3_domain"/>
</dbReference>
<feature type="domain" description="SH3" evidence="4">
    <location>
        <begin position="353"/>
        <end position="412"/>
    </location>
</feature>
<evidence type="ECO:0000256" key="3">
    <source>
        <dbReference type="SAM" id="MobiDB-lite"/>
    </source>
</evidence>
<dbReference type="PANTHER" id="PTHR14167">
    <property type="entry name" value="SH3 DOMAIN-CONTAINING"/>
    <property type="match status" value="1"/>
</dbReference>
<reference evidence="5" key="2">
    <citation type="submission" date="2021-04" db="EMBL/GenBank/DDBJ databases">
        <title>Genome-wide patterns of bracovirus chromosomal integration into multiple host tissues during parasitism.</title>
        <authorList>
            <person name="Chebbi M.A.C."/>
        </authorList>
    </citation>
    <scope>NUCLEOTIDE SEQUENCE</scope>
    <source>
        <tissue evidence="5">Whole body</tissue>
    </source>
</reference>
<keyword evidence="6" id="KW-1185">Reference proteome</keyword>
<gene>
    <name evidence="5" type="ORF">G9C98_003254</name>
</gene>
<dbReference type="Proteomes" id="UP000729913">
    <property type="component" value="Unassembled WGS sequence"/>
</dbReference>
<organism evidence="5 6">
    <name type="scientific">Cotesia typhae</name>
    <dbReference type="NCBI Taxonomy" id="2053667"/>
    <lineage>
        <taxon>Eukaryota</taxon>
        <taxon>Metazoa</taxon>
        <taxon>Ecdysozoa</taxon>
        <taxon>Arthropoda</taxon>
        <taxon>Hexapoda</taxon>
        <taxon>Insecta</taxon>
        <taxon>Pterygota</taxon>
        <taxon>Neoptera</taxon>
        <taxon>Endopterygota</taxon>
        <taxon>Hymenoptera</taxon>
        <taxon>Apocrita</taxon>
        <taxon>Ichneumonoidea</taxon>
        <taxon>Braconidae</taxon>
        <taxon>Microgastrinae</taxon>
        <taxon>Cotesia</taxon>
    </lineage>
</organism>
<evidence type="ECO:0000313" key="6">
    <source>
        <dbReference type="Proteomes" id="UP000729913"/>
    </source>
</evidence>